<dbReference type="AlphaFoldDB" id="A0A238WWL0"/>
<evidence type="ECO:0000256" key="1">
    <source>
        <dbReference type="ARBA" id="ARBA00008857"/>
    </source>
</evidence>
<evidence type="ECO:0000256" key="4">
    <source>
        <dbReference type="ARBA" id="ARBA00023172"/>
    </source>
</evidence>
<dbReference type="InterPro" id="IPR010998">
    <property type="entry name" value="Integrase_recombinase_N"/>
</dbReference>
<feature type="domain" description="Tyr recombinase" evidence="6">
    <location>
        <begin position="251"/>
        <end position="438"/>
    </location>
</feature>
<dbReference type="PROSITE" id="PS51898">
    <property type="entry name" value="TYR_RECOMBINASE"/>
    <property type="match status" value="1"/>
</dbReference>
<gene>
    <name evidence="8" type="ORF">SAMN06265371_104124</name>
</gene>
<dbReference type="EMBL" id="FZNT01000004">
    <property type="protein sequence ID" value="SNR50848.1"/>
    <property type="molecule type" value="Genomic_DNA"/>
</dbReference>
<dbReference type="SUPFAM" id="SSF56349">
    <property type="entry name" value="DNA breaking-rejoining enzymes"/>
    <property type="match status" value="1"/>
</dbReference>
<evidence type="ECO:0000256" key="5">
    <source>
        <dbReference type="PROSITE-ProRule" id="PRU01248"/>
    </source>
</evidence>
<evidence type="ECO:0000259" key="6">
    <source>
        <dbReference type="PROSITE" id="PS51898"/>
    </source>
</evidence>
<dbReference type="GO" id="GO:0006310">
    <property type="term" value="P:DNA recombination"/>
    <property type="evidence" value="ECO:0007669"/>
    <property type="project" value="UniProtKB-KW"/>
</dbReference>
<keyword evidence="9" id="KW-1185">Reference proteome</keyword>
<dbReference type="InterPro" id="IPR002104">
    <property type="entry name" value="Integrase_catalytic"/>
</dbReference>
<protein>
    <submittedName>
        <fullName evidence="8">Phage integrase family protein</fullName>
    </submittedName>
</protein>
<dbReference type="InterPro" id="IPR044068">
    <property type="entry name" value="CB"/>
</dbReference>
<sequence>MSFFNEILTFESKSAYDFAYDLSMRKNFSTPKIYTANGDLKKRWYVYFSFRNPETGRLKRITPFYGDANKHKTKSDRMFVLSIYKHKIETLLKKGYNPFEDNSDLFIKEQQQKGIEVAQKSDDKIIETKTTPEIVAKTPEIIKSKTISEAFKFALNLKKKLVNEVTLKAYKSRSNALQEFLVKNYPDMVYIDQLTKSIIVQFLNSILDKSSPRTRNNYRTELSSLVQVLEENEIIPINFVKNIPVLKSSPERHKSYSKQLDDDIFNYLEKKDPILLLYIKFISYNFLRPIEVNRIKVKDINLKERTLSFKAKNKALKTKIIPDILLESIPDLSEIDPNDFLFTPKQFGAKWEASENNKRDHFSKRFKKVVKDHFNLDKNYGLYSFRHTYITKLYREIRKTSSPFEAKSRLMLITGHSTMTALEKYLRDIDAELAEDYSELLKIT</sequence>
<dbReference type="Gene3D" id="1.10.443.10">
    <property type="entry name" value="Intergrase catalytic core"/>
    <property type="match status" value="1"/>
</dbReference>
<dbReference type="PROSITE" id="PS51900">
    <property type="entry name" value="CB"/>
    <property type="match status" value="1"/>
</dbReference>
<feature type="domain" description="Core-binding (CB)" evidence="7">
    <location>
        <begin position="142"/>
        <end position="230"/>
    </location>
</feature>
<keyword evidence="2" id="KW-0229">DNA integration</keyword>
<evidence type="ECO:0000256" key="2">
    <source>
        <dbReference type="ARBA" id="ARBA00022908"/>
    </source>
</evidence>
<evidence type="ECO:0000313" key="8">
    <source>
        <dbReference type="EMBL" id="SNR50848.1"/>
    </source>
</evidence>
<evidence type="ECO:0000313" key="9">
    <source>
        <dbReference type="Proteomes" id="UP000198384"/>
    </source>
</evidence>
<reference evidence="8 9" key="1">
    <citation type="submission" date="2017-06" db="EMBL/GenBank/DDBJ databases">
        <authorList>
            <person name="Kim H.J."/>
            <person name="Triplett B.A."/>
        </authorList>
    </citation>
    <scope>NUCLEOTIDE SEQUENCE [LARGE SCALE GENOMIC DNA]</scope>
    <source>
        <strain evidence="8 9">DSM 29150</strain>
    </source>
</reference>
<accession>A0A238WWL0</accession>
<dbReference type="Proteomes" id="UP000198384">
    <property type="component" value="Unassembled WGS sequence"/>
</dbReference>
<proteinExistence type="inferred from homology"/>
<dbReference type="PANTHER" id="PTHR30349">
    <property type="entry name" value="PHAGE INTEGRASE-RELATED"/>
    <property type="match status" value="1"/>
</dbReference>
<dbReference type="InterPro" id="IPR011010">
    <property type="entry name" value="DNA_brk_join_enz"/>
</dbReference>
<dbReference type="OrthoDB" id="9806835at2"/>
<evidence type="ECO:0000256" key="3">
    <source>
        <dbReference type="ARBA" id="ARBA00023125"/>
    </source>
</evidence>
<evidence type="ECO:0000259" key="7">
    <source>
        <dbReference type="PROSITE" id="PS51900"/>
    </source>
</evidence>
<dbReference type="GO" id="GO:0003677">
    <property type="term" value="F:DNA binding"/>
    <property type="evidence" value="ECO:0007669"/>
    <property type="project" value="UniProtKB-UniRule"/>
</dbReference>
<keyword evidence="4" id="KW-0233">DNA recombination</keyword>
<dbReference type="InterPro" id="IPR013762">
    <property type="entry name" value="Integrase-like_cat_sf"/>
</dbReference>
<dbReference type="PANTHER" id="PTHR30349:SF41">
    <property type="entry name" value="INTEGRASE_RECOMBINASE PROTEIN MJ0367-RELATED"/>
    <property type="match status" value="1"/>
</dbReference>
<dbReference type="CDD" id="cd00397">
    <property type="entry name" value="DNA_BRE_C"/>
    <property type="match status" value="1"/>
</dbReference>
<dbReference type="Gene3D" id="1.10.150.130">
    <property type="match status" value="1"/>
</dbReference>
<comment type="similarity">
    <text evidence="1">Belongs to the 'phage' integrase family.</text>
</comment>
<organism evidence="8 9">
    <name type="scientific">Lutibacter agarilyticus</name>
    <dbReference type="NCBI Taxonomy" id="1109740"/>
    <lineage>
        <taxon>Bacteria</taxon>
        <taxon>Pseudomonadati</taxon>
        <taxon>Bacteroidota</taxon>
        <taxon>Flavobacteriia</taxon>
        <taxon>Flavobacteriales</taxon>
        <taxon>Flavobacteriaceae</taxon>
        <taxon>Lutibacter</taxon>
    </lineage>
</organism>
<dbReference type="InterPro" id="IPR050090">
    <property type="entry name" value="Tyrosine_recombinase_XerCD"/>
</dbReference>
<dbReference type="GO" id="GO:0015074">
    <property type="term" value="P:DNA integration"/>
    <property type="evidence" value="ECO:0007669"/>
    <property type="project" value="UniProtKB-KW"/>
</dbReference>
<name>A0A238WWL0_9FLAO</name>
<keyword evidence="3 5" id="KW-0238">DNA-binding</keyword>
<dbReference type="RefSeq" id="WP_089381239.1">
    <property type="nucleotide sequence ID" value="NZ_FZNT01000004.1"/>
</dbReference>